<dbReference type="InterPro" id="IPR000566">
    <property type="entry name" value="Lipocln_cytosolic_FA-bd_dom"/>
</dbReference>
<keyword evidence="7" id="KW-0472">Membrane</keyword>
<evidence type="ECO:0000256" key="1">
    <source>
        <dbReference type="ARBA" id="ARBA00004442"/>
    </source>
</evidence>
<dbReference type="RefSeq" id="WP_006265373.1">
    <property type="nucleotide sequence ID" value="NZ_CP013690.1"/>
</dbReference>
<reference evidence="16 17" key="1">
    <citation type="journal article" date="2016" name="J. Zhejiang Univ. Sci. B">
        <title>Antibiotic resistance mechanisms of Myroides sp.</title>
        <authorList>
            <person name="Hu S."/>
            <person name="Yuan S."/>
            <person name="Qu H."/>
            <person name="Jiang T."/>
            <person name="Zhou Y."/>
            <person name="Wang M."/>
            <person name="Ming D."/>
        </authorList>
    </citation>
    <scope>NUCLEOTIDE SEQUENCE [LARGE SCALE GENOMIC DNA]</scope>
    <source>
        <strain evidence="16 17">PR63039</strain>
    </source>
</reference>
<dbReference type="PANTHER" id="PTHR10612:SF34">
    <property type="entry name" value="APOLIPOPROTEIN D"/>
    <property type="match status" value="1"/>
</dbReference>
<dbReference type="PIRSF" id="PIRSF036893">
    <property type="entry name" value="Lipocalin_ApoD"/>
    <property type="match status" value="1"/>
</dbReference>
<dbReference type="InterPro" id="IPR002446">
    <property type="entry name" value="Lipocalin_bac"/>
</dbReference>
<dbReference type="InterPro" id="IPR047202">
    <property type="entry name" value="Lipocalin_Blc-like_dom"/>
</dbReference>
<name>A0AAI8G5T5_9FLAO</name>
<keyword evidence="5" id="KW-0732">Signal</keyword>
<dbReference type="InterPro" id="IPR022271">
    <property type="entry name" value="Lipocalin_ApoD"/>
</dbReference>
<sequence length="184" mass="21442">MNYFIRFSLLFFCATFLISCNNSDIPEKATPVTNFDVDRYLGTWYEIARFDFRFEKDLNNTSAQYSLDKDGNVEVLNSGYNYVEKEWSVAKGVAKFRKDKGTAALKVSFFGPFYSGYNVIALDEDYRYALIAGKNLDYLWILSREKTLPEDVKVKYLEIAKEVGYNTSKLIWVEHDKNNNPYLK</sequence>
<evidence type="ECO:0000256" key="12">
    <source>
        <dbReference type="ARBA" id="ARBA00071217"/>
    </source>
</evidence>
<dbReference type="Gene3D" id="2.40.128.20">
    <property type="match status" value="1"/>
</dbReference>
<evidence type="ECO:0000256" key="13">
    <source>
        <dbReference type="PIRNR" id="PIRNR036893"/>
    </source>
</evidence>
<evidence type="ECO:0000256" key="4">
    <source>
        <dbReference type="ARBA" id="ARBA00011738"/>
    </source>
</evidence>
<dbReference type="PANTHER" id="PTHR10612">
    <property type="entry name" value="APOLIPOPROTEIN D"/>
    <property type="match status" value="1"/>
</dbReference>
<dbReference type="PRINTS" id="PR01171">
    <property type="entry name" value="BCTLIPOCALIN"/>
</dbReference>
<keyword evidence="9" id="KW-0998">Cell outer membrane</keyword>
<organism evidence="16 17">
    <name type="scientific">Myroides odoratimimus</name>
    <dbReference type="NCBI Taxonomy" id="76832"/>
    <lineage>
        <taxon>Bacteria</taxon>
        <taxon>Pseudomonadati</taxon>
        <taxon>Bacteroidota</taxon>
        <taxon>Flavobacteriia</taxon>
        <taxon>Flavobacteriales</taxon>
        <taxon>Flavobacteriaceae</taxon>
        <taxon>Myroides</taxon>
    </lineage>
</organism>
<accession>A0AAI8G5T5</accession>
<evidence type="ECO:0000256" key="8">
    <source>
        <dbReference type="ARBA" id="ARBA00023139"/>
    </source>
</evidence>
<comment type="subcellular location">
    <subcellularLocation>
        <location evidence="1">Cell outer membrane</location>
    </subcellularLocation>
    <subcellularLocation>
        <location evidence="2">Membrane</location>
        <topology evidence="2">Lipid-anchor</topology>
    </subcellularLocation>
</comment>
<evidence type="ECO:0000256" key="10">
    <source>
        <dbReference type="ARBA" id="ARBA00023288"/>
    </source>
</evidence>
<evidence type="ECO:0000256" key="3">
    <source>
        <dbReference type="ARBA" id="ARBA00006889"/>
    </source>
</evidence>
<evidence type="ECO:0000256" key="7">
    <source>
        <dbReference type="ARBA" id="ARBA00023136"/>
    </source>
</evidence>
<dbReference type="FunFam" id="2.40.128.20:FF:000002">
    <property type="entry name" value="Outer membrane lipoprotein Blc"/>
    <property type="match status" value="1"/>
</dbReference>
<dbReference type="Proteomes" id="UP000069030">
    <property type="component" value="Chromosome"/>
</dbReference>
<evidence type="ECO:0000313" key="16">
    <source>
        <dbReference type="EMBL" id="ALU27365.1"/>
    </source>
</evidence>
<dbReference type="EMBL" id="CP013690">
    <property type="protein sequence ID" value="ALU27365.1"/>
    <property type="molecule type" value="Genomic_DNA"/>
</dbReference>
<comment type="subunit">
    <text evidence="4">Homodimer.</text>
</comment>
<evidence type="ECO:0000256" key="9">
    <source>
        <dbReference type="ARBA" id="ARBA00023237"/>
    </source>
</evidence>
<dbReference type="Pfam" id="PF08212">
    <property type="entry name" value="Lipocalin_2"/>
    <property type="match status" value="1"/>
</dbReference>
<protein>
    <recommendedName>
        <fullName evidence="12">Outer membrane lipoprotein Blc</fullName>
    </recommendedName>
</protein>
<evidence type="ECO:0000259" key="15">
    <source>
        <dbReference type="Pfam" id="PF08212"/>
    </source>
</evidence>
<evidence type="ECO:0000313" key="17">
    <source>
        <dbReference type="Proteomes" id="UP000069030"/>
    </source>
</evidence>
<feature type="domain" description="Lipocalin/cytosolic fatty-acid binding" evidence="15">
    <location>
        <begin position="35"/>
        <end position="174"/>
    </location>
</feature>
<comment type="function">
    <text evidence="11">Involved in the storage or transport of lipids necessary for membrane maintenance under stressful conditions. Displays a binding preference for lysophospholipids.</text>
</comment>
<dbReference type="CDD" id="cd19438">
    <property type="entry name" value="lipocalin_Blc-like"/>
    <property type="match status" value="1"/>
</dbReference>
<feature type="lipid moiety-binding region" description="S-diacylglycerol cysteine" evidence="14">
    <location>
        <position position="20"/>
    </location>
</feature>
<evidence type="ECO:0000256" key="2">
    <source>
        <dbReference type="ARBA" id="ARBA00004635"/>
    </source>
</evidence>
<keyword evidence="6" id="KW-0446">Lipid-binding</keyword>
<feature type="lipid moiety-binding region" description="N-palmitoyl cysteine" evidence="14">
    <location>
        <position position="20"/>
    </location>
</feature>
<dbReference type="PROSITE" id="PS00213">
    <property type="entry name" value="LIPOCALIN"/>
    <property type="match status" value="1"/>
</dbReference>
<keyword evidence="8 14" id="KW-0564">Palmitate</keyword>
<keyword evidence="10 14" id="KW-0449">Lipoprotein</keyword>
<dbReference type="SUPFAM" id="SSF50814">
    <property type="entry name" value="Lipocalins"/>
    <property type="match status" value="1"/>
</dbReference>
<evidence type="ECO:0000256" key="11">
    <source>
        <dbReference type="ARBA" id="ARBA00057024"/>
    </source>
</evidence>
<gene>
    <name evidence="16" type="ORF">AS202_14880</name>
</gene>
<dbReference type="InterPro" id="IPR012674">
    <property type="entry name" value="Calycin"/>
</dbReference>
<evidence type="ECO:0000256" key="6">
    <source>
        <dbReference type="ARBA" id="ARBA00023121"/>
    </source>
</evidence>
<evidence type="ECO:0000256" key="5">
    <source>
        <dbReference type="ARBA" id="ARBA00022729"/>
    </source>
</evidence>
<dbReference type="GO" id="GO:0006950">
    <property type="term" value="P:response to stress"/>
    <property type="evidence" value="ECO:0007669"/>
    <property type="project" value="UniProtKB-ARBA"/>
</dbReference>
<dbReference type="PROSITE" id="PS51257">
    <property type="entry name" value="PROKAR_LIPOPROTEIN"/>
    <property type="match status" value="1"/>
</dbReference>
<proteinExistence type="inferred from homology"/>
<dbReference type="AlphaFoldDB" id="A0AAI8G5T5"/>
<comment type="similarity">
    <text evidence="3 13">Belongs to the calycin superfamily. Lipocalin family.</text>
</comment>
<evidence type="ECO:0000256" key="14">
    <source>
        <dbReference type="PIRSR" id="PIRSR036893-52"/>
    </source>
</evidence>
<dbReference type="GO" id="GO:0009279">
    <property type="term" value="C:cell outer membrane"/>
    <property type="evidence" value="ECO:0007669"/>
    <property type="project" value="UniProtKB-SubCell"/>
</dbReference>
<dbReference type="KEGG" id="mod:AS202_14880"/>
<dbReference type="GO" id="GO:0008289">
    <property type="term" value="F:lipid binding"/>
    <property type="evidence" value="ECO:0007669"/>
    <property type="project" value="UniProtKB-KW"/>
</dbReference>
<dbReference type="InterPro" id="IPR022272">
    <property type="entry name" value="Lipocalin_CS"/>
</dbReference>